<dbReference type="PANTHER" id="PTHR44229">
    <property type="entry name" value="15-HYDROXYPROSTAGLANDIN DEHYDROGENASE [NAD(+)]"/>
    <property type="match status" value="1"/>
</dbReference>
<dbReference type="InterPro" id="IPR002347">
    <property type="entry name" value="SDR_fam"/>
</dbReference>
<protein>
    <submittedName>
        <fullName evidence="3">Alcohol dehydrogenase</fullName>
    </submittedName>
</protein>
<dbReference type="Gene3D" id="3.40.50.720">
    <property type="entry name" value="NAD(P)-binding Rossmann-like Domain"/>
    <property type="match status" value="1"/>
</dbReference>
<dbReference type="AlphaFoldDB" id="A0A2P2LRY8"/>
<proteinExistence type="inferred from homology"/>
<dbReference type="Pfam" id="PF00106">
    <property type="entry name" value="adh_short"/>
    <property type="match status" value="1"/>
</dbReference>
<dbReference type="GO" id="GO:0005737">
    <property type="term" value="C:cytoplasm"/>
    <property type="evidence" value="ECO:0007669"/>
    <property type="project" value="TreeGrafter"/>
</dbReference>
<dbReference type="EMBL" id="GGEC01040255">
    <property type="protein sequence ID" value="MBX20739.1"/>
    <property type="molecule type" value="Transcribed_RNA"/>
</dbReference>
<comment type="similarity">
    <text evidence="1">Belongs to the short-chain dehydrogenases/reductases (SDR) family.</text>
</comment>
<reference evidence="3" key="1">
    <citation type="submission" date="2018-02" db="EMBL/GenBank/DDBJ databases">
        <title>Rhizophora mucronata_Transcriptome.</title>
        <authorList>
            <person name="Meera S.P."/>
            <person name="Sreeshan A."/>
            <person name="Augustine A."/>
        </authorList>
    </citation>
    <scope>NUCLEOTIDE SEQUENCE</scope>
    <source>
        <tissue evidence="3">Leaf</tissue>
    </source>
</reference>
<dbReference type="GO" id="GO:0016616">
    <property type="term" value="F:oxidoreductase activity, acting on the CH-OH group of donors, NAD or NADP as acceptor"/>
    <property type="evidence" value="ECO:0007669"/>
    <property type="project" value="TreeGrafter"/>
</dbReference>
<keyword evidence="2" id="KW-0560">Oxidoreductase</keyword>
<evidence type="ECO:0000256" key="1">
    <source>
        <dbReference type="ARBA" id="ARBA00006484"/>
    </source>
</evidence>
<dbReference type="PRINTS" id="PR00081">
    <property type="entry name" value="GDHRDH"/>
</dbReference>
<organism evidence="3">
    <name type="scientific">Rhizophora mucronata</name>
    <name type="common">Asiatic mangrove</name>
    <dbReference type="NCBI Taxonomy" id="61149"/>
    <lineage>
        <taxon>Eukaryota</taxon>
        <taxon>Viridiplantae</taxon>
        <taxon>Streptophyta</taxon>
        <taxon>Embryophyta</taxon>
        <taxon>Tracheophyta</taxon>
        <taxon>Spermatophyta</taxon>
        <taxon>Magnoliopsida</taxon>
        <taxon>eudicotyledons</taxon>
        <taxon>Gunneridae</taxon>
        <taxon>Pentapetalae</taxon>
        <taxon>rosids</taxon>
        <taxon>fabids</taxon>
        <taxon>Malpighiales</taxon>
        <taxon>Rhizophoraceae</taxon>
        <taxon>Rhizophora</taxon>
    </lineage>
</organism>
<dbReference type="PANTHER" id="PTHR44229:SF4">
    <property type="entry name" value="15-HYDROXYPROSTAGLANDIN DEHYDROGENASE [NAD(+)]"/>
    <property type="match status" value="1"/>
</dbReference>
<name>A0A2P2LRY8_RHIMU</name>
<evidence type="ECO:0000313" key="3">
    <source>
        <dbReference type="EMBL" id="MBX20739.1"/>
    </source>
</evidence>
<sequence>MEIKPGLSALVTGGASGIGKALCLALAEKGVFVTVIDMSEGRGKEVASLVEKENAKFHPKLEFPPALFIRCDVTNSRDIAAAFEKHVATYGGLDICINNAGLGNHVPFDKDQTDGTHSWRHTINVNLVAVVDCTRLAVCLRLEFIFPGLLAPLLKCFTLSC</sequence>
<dbReference type="SUPFAM" id="SSF51735">
    <property type="entry name" value="NAD(P)-binding Rossmann-fold domains"/>
    <property type="match status" value="1"/>
</dbReference>
<evidence type="ECO:0000256" key="2">
    <source>
        <dbReference type="ARBA" id="ARBA00023002"/>
    </source>
</evidence>
<accession>A0A2P2LRY8</accession>
<dbReference type="InterPro" id="IPR036291">
    <property type="entry name" value="NAD(P)-bd_dom_sf"/>
</dbReference>